<dbReference type="AlphaFoldDB" id="A0AAV9N4B1"/>
<evidence type="ECO:0000256" key="5">
    <source>
        <dbReference type="SAM" id="Phobius"/>
    </source>
</evidence>
<dbReference type="Pfam" id="PF01544">
    <property type="entry name" value="CorA"/>
    <property type="match status" value="1"/>
</dbReference>
<organism evidence="6 7">
    <name type="scientific">Exophiala bonariae</name>
    <dbReference type="NCBI Taxonomy" id="1690606"/>
    <lineage>
        <taxon>Eukaryota</taxon>
        <taxon>Fungi</taxon>
        <taxon>Dikarya</taxon>
        <taxon>Ascomycota</taxon>
        <taxon>Pezizomycotina</taxon>
        <taxon>Eurotiomycetes</taxon>
        <taxon>Chaetothyriomycetidae</taxon>
        <taxon>Chaetothyriales</taxon>
        <taxon>Herpotrichiellaceae</taxon>
        <taxon>Exophiala</taxon>
    </lineage>
</organism>
<evidence type="ECO:0000313" key="7">
    <source>
        <dbReference type="Proteomes" id="UP001358417"/>
    </source>
</evidence>
<evidence type="ECO:0000256" key="3">
    <source>
        <dbReference type="ARBA" id="ARBA00022989"/>
    </source>
</evidence>
<feature type="transmembrane region" description="Helical" evidence="5">
    <location>
        <begin position="331"/>
        <end position="352"/>
    </location>
</feature>
<dbReference type="RefSeq" id="XP_064704383.1">
    <property type="nucleotide sequence ID" value="XM_064847844.1"/>
</dbReference>
<dbReference type="Proteomes" id="UP001358417">
    <property type="component" value="Unassembled WGS sequence"/>
</dbReference>
<evidence type="ECO:0000256" key="1">
    <source>
        <dbReference type="ARBA" id="ARBA00004141"/>
    </source>
</evidence>
<gene>
    <name evidence="6" type="ORF">LTR84_004267</name>
</gene>
<feature type="transmembrane region" description="Helical" evidence="5">
    <location>
        <begin position="237"/>
        <end position="256"/>
    </location>
</feature>
<dbReference type="InterPro" id="IPR002523">
    <property type="entry name" value="MgTranspt_CorA/ZnTranspt_ZntB"/>
</dbReference>
<keyword evidence="7" id="KW-1185">Reference proteome</keyword>
<name>A0AAV9N4B1_9EURO</name>
<feature type="transmembrane region" description="Helical" evidence="5">
    <location>
        <begin position="204"/>
        <end position="225"/>
    </location>
</feature>
<evidence type="ECO:0000313" key="6">
    <source>
        <dbReference type="EMBL" id="KAK5049338.1"/>
    </source>
</evidence>
<dbReference type="GO" id="GO:0016020">
    <property type="term" value="C:membrane"/>
    <property type="evidence" value="ECO:0007669"/>
    <property type="project" value="UniProtKB-SubCell"/>
</dbReference>
<keyword evidence="4 5" id="KW-0472">Membrane</keyword>
<dbReference type="GO" id="GO:0046873">
    <property type="term" value="F:metal ion transmembrane transporter activity"/>
    <property type="evidence" value="ECO:0007669"/>
    <property type="project" value="InterPro"/>
</dbReference>
<comment type="subcellular location">
    <subcellularLocation>
        <location evidence="1">Membrane</location>
        <topology evidence="1">Multi-pass membrane protein</topology>
    </subcellularLocation>
</comment>
<proteinExistence type="predicted"/>
<dbReference type="EMBL" id="JAVRRD010000019">
    <property type="protein sequence ID" value="KAK5049338.1"/>
    <property type="molecule type" value="Genomic_DNA"/>
</dbReference>
<sequence>MSTYDRFIQSQLPEYELLRRLIQSATGELGSWSSKDPEHLVLSQYMNFTTRNDHQLMNVLGGYHPANVAHAPYPLTCSYVNNEAHQWKHGAVDERGTIDYFSEFSHAVYDLQSGSLGLSRWIENQNPAFRGDPGVQSLRFKREFDAIAADAECLKDRLNRFVGISSLSASRLSIEESRRGIEVSKRAMDVGVRAERQAHAIGRLTQLAFVFLPLTFVTGVFGMNIESFKDGAPLWKFWITLALIAIPAFIFGLQTAQAELLDRIKKVSRAARRRMIMGTPGEDFRYLGGEYMEDWIISGSARASDRLRNNSAPASAGYIPNYREFIQRSRLLYVLLGVGVWAAVRTAVGSALRRLGQKLSRADNADRVFE</sequence>
<accession>A0AAV9N4B1</accession>
<evidence type="ECO:0000256" key="4">
    <source>
        <dbReference type="ARBA" id="ARBA00023136"/>
    </source>
</evidence>
<dbReference type="Gene3D" id="1.20.58.340">
    <property type="entry name" value="Magnesium transport protein CorA, transmembrane region"/>
    <property type="match status" value="1"/>
</dbReference>
<comment type="caution">
    <text evidence="6">The sequence shown here is derived from an EMBL/GenBank/DDBJ whole genome shotgun (WGS) entry which is preliminary data.</text>
</comment>
<dbReference type="InterPro" id="IPR045863">
    <property type="entry name" value="CorA_TM1_TM2"/>
</dbReference>
<keyword evidence="2 5" id="KW-0812">Transmembrane</keyword>
<keyword evidence="3 5" id="KW-1133">Transmembrane helix</keyword>
<dbReference type="GeneID" id="89972445"/>
<reference evidence="6 7" key="1">
    <citation type="submission" date="2023-08" db="EMBL/GenBank/DDBJ databases">
        <title>Black Yeasts Isolated from many extreme environments.</title>
        <authorList>
            <person name="Coleine C."/>
            <person name="Stajich J.E."/>
            <person name="Selbmann L."/>
        </authorList>
    </citation>
    <scope>NUCLEOTIDE SEQUENCE [LARGE SCALE GENOMIC DNA]</scope>
    <source>
        <strain evidence="6 7">CCFEE 5792</strain>
    </source>
</reference>
<dbReference type="SUPFAM" id="SSF144083">
    <property type="entry name" value="Magnesium transport protein CorA, transmembrane region"/>
    <property type="match status" value="1"/>
</dbReference>
<protein>
    <submittedName>
        <fullName evidence="6">Uncharacterized protein</fullName>
    </submittedName>
</protein>
<evidence type="ECO:0000256" key="2">
    <source>
        <dbReference type="ARBA" id="ARBA00022692"/>
    </source>
</evidence>